<keyword evidence="1" id="KW-0812">Transmembrane</keyword>
<keyword evidence="2" id="KW-0804">Transcription</keyword>
<evidence type="ECO:0000313" key="2">
    <source>
        <dbReference type="EMBL" id="MDF0480370.1"/>
    </source>
</evidence>
<protein>
    <submittedName>
        <fullName evidence="2">DNA-directed RNA polymerase subunit beta</fullName>
    </submittedName>
</protein>
<dbReference type="Pfam" id="PF11772">
    <property type="entry name" value="EpuA"/>
    <property type="match status" value="1"/>
</dbReference>
<sequence>MSSTTRYIVRKLIAIALFILLALVLLAIGLMIGYGVVGDGNMFDVFHKTTWSHISKFLN</sequence>
<keyword evidence="1" id="KW-1133">Transmembrane helix</keyword>
<name>A0ABT5X308_9ENTE</name>
<reference evidence="2" key="1">
    <citation type="submission" date="2022-10" db="EMBL/GenBank/DDBJ databases">
        <title>Vagococcus sp. isolated from poultry meat.</title>
        <authorList>
            <person name="Johansson P."/>
            <person name="Bjorkroth J."/>
        </authorList>
    </citation>
    <scope>NUCLEOTIDE SEQUENCE</scope>
    <source>
        <strain evidence="2">PNs007</strain>
    </source>
</reference>
<comment type="caution">
    <text evidence="2">The sequence shown here is derived from an EMBL/GenBank/DDBJ whole genome shotgun (WGS) entry which is preliminary data.</text>
</comment>
<gene>
    <name evidence="2" type="ORF">OL233_08740</name>
</gene>
<keyword evidence="1" id="KW-0472">Membrane</keyword>
<evidence type="ECO:0000256" key="1">
    <source>
        <dbReference type="SAM" id="Phobius"/>
    </source>
</evidence>
<dbReference type="RefSeq" id="WP_275471939.1">
    <property type="nucleotide sequence ID" value="NZ_JAPDSH010000006.1"/>
</dbReference>
<feature type="transmembrane region" description="Helical" evidence="1">
    <location>
        <begin position="12"/>
        <end position="37"/>
    </location>
</feature>
<organism evidence="2 3">
    <name type="scientific">Vagococcus proximus</name>
    <dbReference type="NCBI Taxonomy" id="2991417"/>
    <lineage>
        <taxon>Bacteria</taxon>
        <taxon>Bacillati</taxon>
        <taxon>Bacillota</taxon>
        <taxon>Bacilli</taxon>
        <taxon>Lactobacillales</taxon>
        <taxon>Enterococcaceae</taxon>
        <taxon>Vagococcus</taxon>
    </lineage>
</organism>
<evidence type="ECO:0000313" key="3">
    <source>
        <dbReference type="Proteomes" id="UP001147148"/>
    </source>
</evidence>
<accession>A0ABT5X308</accession>
<dbReference type="InterPro" id="IPR024596">
    <property type="entry name" value="RNApol_su_b/EpuA"/>
</dbReference>
<proteinExistence type="predicted"/>
<dbReference type="GO" id="GO:0000428">
    <property type="term" value="C:DNA-directed RNA polymerase complex"/>
    <property type="evidence" value="ECO:0007669"/>
    <property type="project" value="UniProtKB-KW"/>
</dbReference>
<keyword evidence="2" id="KW-0240">DNA-directed RNA polymerase</keyword>
<keyword evidence="3" id="KW-1185">Reference proteome</keyword>
<dbReference type="Proteomes" id="UP001147148">
    <property type="component" value="Unassembled WGS sequence"/>
</dbReference>
<dbReference type="EMBL" id="JAPDSH010000006">
    <property type="protein sequence ID" value="MDF0480370.1"/>
    <property type="molecule type" value="Genomic_DNA"/>
</dbReference>